<dbReference type="InterPro" id="IPR010559">
    <property type="entry name" value="Sig_transdc_His_kin_internal"/>
</dbReference>
<dbReference type="PANTHER" id="PTHR34220:SF11">
    <property type="entry name" value="SENSOR PROTEIN KINASE HPTS"/>
    <property type="match status" value="1"/>
</dbReference>
<keyword evidence="15" id="KW-1185">Reference proteome</keyword>
<dbReference type="PROSITE" id="PS50885">
    <property type="entry name" value="HAMP"/>
    <property type="match status" value="1"/>
</dbReference>
<evidence type="ECO:0000256" key="6">
    <source>
        <dbReference type="ARBA" id="ARBA00022741"/>
    </source>
</evidence>
<keyword evidence="6" id="KW-0547">Nucleotide-binding</keyword>
<dbReference type="SMART" id="SM00304">
    <property type="entry name" value="HAMP"/>
    <property type="match status" value="1"/>
</dbReference>
<dbReference type="PANTHER" id="PTHR34220">
    <property type="entry name" value="SENSOR HISTIDINE KINASE YPDA"/>
    <property type="match status" value="1"/>
</dbReference>
<dbReference type="Proteomes" id="UP001178662">
    <property type="component" value="Chromosome"/>
</dbReference>
<comment type="subcellular location">
    <subcellularLocation>
        <location evidence="1">Cell membrane</location>
        <topology evidence="1">Multi-pass membrane protein</topology>
    </subcellularLocation>
</comment>
<dbReference type="InterPro" id="IPR050640">
    <property type="entry name" value="Bact_2-comp_sensor_kinase"/>
</dbReference>
<dbReference type="Pfam" id="PF02518">
    <property type="entry name" value="HATPase_c"/>
    <property type="match status" value="1"/>
</dbReference>
<dbReference type="GO" id="GO:0005886">
    <property type="term" value="C:plasma membrane"/>
    <property type="evidence" value="ECO:0007669"/>
    <property type="project" value="UniProtKB-SubCell"/>
</dbReference>
<evidence type="ECO:0000256" key="11">
    <source>
        <dbReference type="ARBA" id="ARBA00023136"/>
    </source>
</evidence>
<dbReference type="GO" id="GO:0005524">
    <property type="term" value="F:ATP binding"/>
    <property type="evidence" value="ECO:0007669"/>
    <property type="project" value="UniProtKB-KW"/>
</dbReference>
<dbReference type="Gene3D" id="3.30.450.20">
    <property type="entry name" value="PAS domain"/>
    <property type="match status" value="1"/>
</dbReference>
<organism evidence="14 15">
    <name type="scientific">Candidatus Cohnella colombiensis</name>
    <dbReference type="NCBI Taxonomy" id="3121368"/>
    <lineage>
        <taxon>Bacteria</taxon>
        <taxon>Bacillati</taxon>
        <taxon>Bacillota</taxon>
        <taxon>Bacilli</taxon>
        <taxon>Bacillales</taxon>
        <taxon>Paenibacillaceae</taxon>
        <taxon>Cohnella</taxon>
    </lineage>
</organism>
<dbReference type="SUPFAM" id="SSF55874">
    <property type="entry name" value="ATPase domain of HSP90 chaperone/DNA topoisomerase II/histidine kinase"/>
    <property type="match status" value="1"/>
</dbReference>
<dbReference type="Pfam" id="PF00672">
    <property type="entry name" value="HAMP"/>
    <property type="match status" value="1"/>
</dbReference>
<proteinExistence type="predicted"/>
<dbReference type="InterPro" id="IPR033479">
    <property type="entry name" value="dCache_1"/>
</dbReference>
<evidence type="ECO:0000259" key="13">
    <source>
        <dbReference type="PROSITE" id="PS50885"/>
    </source>
</evidence>
<keyword evidence="9 12" id="KW-1133">Transmembrane helix</keyword>
<evidence type="ECO:0000256" key="2">
    <source>
        <dbReference type="ARBA" id="ARBA00022475"/>
    </source>
</evidence>
<dbReference type="Gene3D" id="1.10.8.500">
    <property type="entry name" value="HAMP domain in histidine kinase"/>
    <property type="match status" value="1"/>
</dbReference>
<dbReference type="InterPro" id="IPR003660">
    <property type="entry name" value="HAMP_dom"/>
</dbReference>
<evidence type="ECO:0000256" key="12">
    <source>
        <dbReference type="SAM" id="Phobius"/>
    </source>
</evidence>
<evidence type="ECO:0000313" key="14">
    <source>
        <dbReference type="EMBL" id="WEK52879.1"/>
    </source>
</evidence>
<gene>
    <name evidence="14" type="ORF">P0Y55_09690</name>
</gene>
<protein>
    <submittedName>
        <fullName evidence="14">Histidine kinase</fullName>
    </submittedName>
</protein>
<dbReference type="GO" id="GO:0000155">
    <property type="term" value="F:phosphorelay sensor kinase activity"/>
    <property type="evidence" value="ECO:0007669"/>
    <property type="project" value="InterPro"/>
</dbReference>
<keyword evidence="2" id="KW-1003">Cell membrane</keyword>
<dbReference type="SUPFAM" id="SSF158472">
    <property type="entry name" value="HAMP domain-like"/>
    <property type="match status" value="1"/>
</dbReference>
<keyword evidence="5 12" id="KW-0812">Transmembrane</keyword>
<feature type="domain" description="HAMP" evidence="13">
    <location>
        <begin position="337"/>
        <end position="389"/>
    </location>
</feature>
<evidence type="ECO:0000256" key="8">
    <source>
        <dbReference type="ARBA" id="ARBA00022840"/>
    </source>
</evidence>
<dbReference type="CDD" id="cd06225">
    <property type="entry name" value="HAMP"/>
    <property type="match status" value="1"/>
</dbReference>
<keyword evidence="4" id="KW-0808">Transferase</keyword>
<dbReference type="AlphaFoldDB" id="A0AA95ETW4"/>
<evidence type="ECO:0000256" key="5">
    <source>
        <dbReference type="ARBA" id="ARBA00022692"/>
    </source>
</evidence>
<feature type="transmembrane region" description="Helical" evidence="12">
    <location>
        <begin position="316"/>
        <end position="337"/>
    </location>
</feature>
<dbReference type="InterPro" id="IPR036890">
    <property type="entry name" value="HATPase_C_sf"/>
</dbReference>
<reference evidence="14" key="1">
    <citation type="submission" date="2023-03" db="EMBL/GenBank/DDBJ databases">
        <title>Andean soil-derived lignocellulolytic bacterial consortium as a source of novel taxa and putative plastic-active enzymes.</title>
        <authorList>
            <person name="Diaz-Garcia L."/>
            <person name="Chuvochina M."/>
            <person name="Feuerriegel G."/>
            <person name="Bunk B."/>
            <person name="Sproer C."/>
            <person name="Streit W.R."/>
            <person name="Rodriguez L.M."/>
            <person name="Overmann J."/>
            <person name="Jimenez D.J."/>
        </authorList>
    </citation>
    <scope>NUCLEOTIDE SEQUENCE</scope>
    <source>
        <strain evidence="14">MAG 2441</strain>
    </source>
</reference>
<dbReference type="EMBL" id="CP119317">
    <property type="protein sequence ID" value="WEK52879.1"/>
    <property type="molecule type" value="Genomic_DNA"/>
</dbReference>
<dbReference type="Pfam" id="PF02743">
    <property type="entry name" value="dCache_1"/>
    <property type="match status" value="1"/>
</dbReference>
<evidence type="ECO:0000313" key="15">
    <source>
        <dbReference type="Proteomes" id="UP001178662"/>
    </source>
</evidence>
<dbReference type="Gene3D" id="3.30.565.10">
    <property type="entry name" value="Histidine kinase-like ATPase, C-terminal domain"/>
    <property type="match status" value="1"/>
</dbReference>
<evidence type="ECO:0000256" key="4">
    <source>
        <dbReference type="ARBA" id="ARBA00022679"/>
    </source>
</evidence>
<sequence>MMRKLTLVRNTIRNKLMLLLLIAMILPVATSMIISYSSTKKSISEEAYENNTLLLSLAQTNLMNYIQNINQKSLAVYNSINVPRSLYYILEHSMEDEVIPNSISDVINNRNLLKDHLLSIYQSVSEFQQVRLYVVSRQTNYVLISDDNIKQGTSAMDITEASKRAYIEPSHPIHSYGLSFKQSHPDEQVFTLHRPIFRAPSEQLLAILSIDVKLNVLTELTRQLYDPGGENFYIVDSNGQPIISSPEQKEGQIVPAKWLEKIRQNDVNSGYMSWEDDSFKGMVFYNRVTSPIMDWYLIKLTPYKKLYTTADRIAQINTWVGVLFLAVAAIATLYISYRFTKPLLSLIGYVNQIERGNLDVDIEIGSHDEIGLLSRRFKSMMQTINNLILKEYRLEIANKTNQLKALQAQINPHFINNALQSIGTVALQHKDQQVYSLITSLGKMMRYNMNTGETIVELAKEISYIQAYLDLQKQRFDTSLELVIDIDPHTRTILVPKMILQPIVENFFAHGFVPLHDRPAQLCITTMLKESYLIISIQDNGEGMTEEHLVSINQRLQKEDVTQLGQDNGIGLRNVLARLQLQFHESASITLAPADPKGLLVQLLIPLEKEQIMNESVAN</sequence>
<evidence type="ECO:0000256" key="1">
    <source>
        <dbReference type="ARBA" id="ARBA00004651"/>
    </source>
</evidence>
<evidence type="ECO:0000256" key="3">
    <source>
        <dbReference type="ARBA" id="ARBA00022553"/>
    </source>
</evidence>
<accession>A0AA95ETW4</accession>
<keyword evidence="7 14" id="KW-0418">Kinase</keyword>
<keyword evidence="10" id="KW-0902">Two-component regulatory system</keyword>
<keyword evidence="8" id="KW-0067">ATP-binding</keyword>
<evidence type="ECO:0000256" key="9">
    <source>
        <dbReference type="ARBA" id="ARBA00022989"/>
    </source>
</evidence>
<evidence type="ECO:0000256" key="10">
    <source>
        <dbReference type="ARBA" id="ARBA00023012"/>
    </source>
</evidence>
<keyword evidence="3" id="KW-0597">Phosphoprotein</keyword>
<name>A0AA95ETW4_9BACL</name>
<dbReference type="InterPro" id="IPR003594">
    <property type="entry name" value="HATPase_dom"/>
</dbReference>
<dbReference type="Pfam" id="PF06580">
    <property type="entry name" value="His_kinase"/>
    <property type="match status" value="1"/>
</dbReference>
<evidence type="ECO:0000256" key="7">
    <source>
        <dbReference type="ARBA" id="ARBA00022777"/>
    </source>
</evidence>
<keyword evidence="11 12" id="KW-0472">Membrane</keyword>